<evidence type="ECO:0000313" key="3">
    <source>
        <dbReference type="Proteomes" id="UP000002139"/>
    </source>
</evidence>
<organism evidence="2 3">
    <name type="scientific">Sorangium cellulosum (strain So ce56)</name>
    <name type="common">Polyangium cellulosum (strain So ce56)</name>
    <dbReference type="NCBI Taxonomy" id="448385"/>
    <lineage>
        <taxon>Bacteria</taxon>
        <taxon>Pseudomonadati</taxon>
        <taxon>Myxococcota</taxon>
        <taxon>Polyangia</taxon>
        <taxon>Polyangiales</taxon>
        <taxon>Polyangiaceae</taxon>
        <taxon>Sorangium</taxon>
    </lineage>
</organism>
<reference evidence="2 3" key="1">
    <citation type="journal article" date="2007" name="Nat. Biotechnol.">
        <title>Complete genome sequence of the myxobacterium Sorangium cellulosum.</title>
        <authorList>
            <person name="Schneiker S."/>
            <person name="Perlova O."/>
            <person name="Kaiser O."/>
            <person name="Gerth K."/>
            <person name="Alici A."/>
            <person name="Altmeyer M.O."/>
            <person name="Bartels D."/>
            <person name="Bekel T."/>
            <person name="Beyer S."/>
            <person name="Bode E."/>
            <person name="Bode H.B."/>
            <person name="Bolten C.J."/>
            <person name="Choudhuri J.V."/>
            <person name="Doss S."/>
            <person name="Elnakady Y.A."/>
            <person name="Frank B."/>
            <person name="Gaigalat L."/>
            <person name="Goesmann A."/>
            <person name="Groeger C."/>
            <person name="Gross F."/>
            <person name="Jelsbak L."/>
            <person name="Jelsbak L."/>
            <person name="Kalinowski J."/>
            <person name="Kegler C."/>
            <person name="Knauber T."/>
            <person name="Konietzny S."/>
            <person name="Kopp M."/>
            <person name="Krause L."/>
            <person name="Krug D."/>
            <person name="Linke B."/>
            <person name="Mahmud T."/>
            <person name="Martinez-Arias R."/>
            <person name="McHardy A.C."/>
            <person name="Merai M."/>
            <person name="Meyer F."/>
            <person name="Mormann S."/>
            <person name="Munoz-Dorado J."/>
            <person name="Perez J."/>
            <person name="Pradella S."/>
            <person name="Rachid S."/>
            <person name="Raddatz G."/>
            <person name="Rosenau F."/>
            <person name="Rueckert C."/>
            <person name="Sasse F."/>
            <person name="Scharfe M."/>
            <person name="Schuster S.C."/>
            <person name="Suen G."/>
            <person name="Treuner-Lange A."/>
            <person name="Velicer G.J."/>
            <person name="Vorholter F.-J."/>
            <person name="Weissman K.J."/>
            <person name="Welch R.D."/>
            <person name="Wenzel S.C."/>
            <person name="Whitworth D.E."/>
            <person name="Wilhelm S."/>
            <person name="Wittmann C."/>
            <person name="Bloecker H."/>
            <person name="Puehler A."/>
            <person name="Mueller R."/>
        </authorList>
    </citation>
    <scope>NUCLEOTIDE SEQUENCE [LARGE SCALE GENOMIC DNA]</scope>
    <source>
        <strain evidence="3">So ce56</strain>
    </source>
</reference>
<sequence>MPSRAGVLLALSLAACSAAPERPPRPAQPRVAALADPLPLSPARYVLTEDIGVLLDAAAGADERMPAPRPEPALFEGRRVRLDGGVVLADAPAAELLRGFRSIPARLGGGFLLWSEGRVYRAADFLGELAPIADVGAPGGARPYLDAILLRSDRGLLEIEPSTLAVRRFGAAGVVDAVAVDARRAARLDLLGRASVTLDGGASWIDVLETRGLATSLLEERDGGRAVALLAPLGGATLHVSAAGLAPAVSPPPRAGPSASLSLPPARDPTLGASSVRALAPAGVALAAATGALLPGGRLLVARDGGLAVFAAATAQPLAEAEIESLDPSYARCQPFRSGGDVLLACAHEAAQVLRLETTLSAPRLEATFPPRGRGLDPIASPQGAFVGDDRGRLAFIGRCGSVPPGLHDFPESPGDAGPTDDEAPWPPRFARLSPDEPREDAARREPAEEGVARVCVRAGGGRWVERRIEGEDADRLYRWIVGERGTVTALVLEAPEGPRPRPSEEDEAEWRRTSEEDEEEGRRTSEGEEEDGAPRRSPPGPPARGRERRPAGPPEGVRVVRVRDRDPALAGGAFPALAGGVFAGGAGASSPPRLIDTDFWEDDDGAVRGWLHLPEEAYGVSPAREALPEAGSLARARRAEPLLSRRRGGRIAGLRIDARGGVTVFPLPAGVQNVVVGGRFALAATGDDPPAFFESTDGGRSWRPAEGPPARQIEPPFDEGAPFACSPIGCAMGEHGLVRLGWGGPPPSPRGAPPPFAPAVNPLLRAAPPPLVSCRLDDDPSSFPPPAAPAPPPSDRRAPRGTPAAGGVPATARPAGGAPPVVSLSTAPSSPLGALRDGTFTASVLLPFVRAGAPRRLSLRDGSLGAASGDIVPVLLAPGARAPADLLLLFDASGPHGRRGLRVRAGAEPPALLPFDHAGTIAAAVELPGGELLALDAGRRSFVVAVRQGTFPAFGLARVPELAGARLTLGRRLDAPGVALIGYSVASGEVVAGPIDVARGQVGPLEPLGTLASLAEMGAGGCGGARPSHRFIAELPATLRVASRNGAPLFEGDAPASALLSGGRGALCAEAIEIRAAARGGLDLGVVFGPDGAAALRDGGGGAGVRLRCDLM</sequence>
<dbReference type="EMBL" id="AM746676">
    <property type="protein sequence ID" value="CAN95257.1"/>
    <property type="molecule type" value="Genomic_DNA"/>
</dbReference>
<dbReference type="PROSITE" id="PS51257">
    <property type="entry name" value="PROKAR_LIPOPROTEIN"/>
    <property type="match status" value="1"/>
</dbReference>
<protein>
    <submittedName>
        <fullName evidence="2">Uncharacterized protein</fullName>
    </submittedName>
</protein>
<dbReference type="Proteomes" id="UP000002139">
    <property type="component" value="Chromosome"/>
</dbReference>
<evidence type="ECO:0000313" key="2">
    <source>
        <dbReference type="EMBL" id="CAN95257.1"/>
    </source>
</evidence>
<dbReference type="STRING" id="448385.sce5094"/>
<feature type="compositionally biased region" description="Low complexity" evidence="1">
    <location>
        <begin position="801"/>
        <end position="823"/>
    </location>
</feature>
<evidence type="ECO:0000256" key="1">
    <source>
        <dbReference type="SAM" id="MobiDB-lite"/>
    </source>
</evidence>
<feature type="compositionally biased region" description="Pro residues" evidence="1">
    <location>
        <begin position="783"/>
        <end position="794"/>
    </location>
</feature>
<dbReference type="KEGG" id="scl:sce5094"/>
<feature type="region of interest" description="Disordered" evidence="1">
    <location>
        <begin position="742"/>
        <end position="825"/>
    </location>
</feature>
<dbReference type="HOGENOM" id="CLU_286355_0_0_7"/>
<feature type="compositionally biased region" description="Pro residues" evidence="1">
    <location>
        <begin position="745"/>
        <end position="758"/>
    </location>
</feature>
<feature type="region of interest" description="Disordered" evidence="1">
    <location>
        <begin position="492"/>
        <end position="560"/>
    </location>
</feature>
<keyword evidence="3" id="KW-1185">Reference proteome</keyword>
<proteinExistence type="predicted"/>
<dbReference type="AlphaFoldDB" id="A9FR61"/>
<accession>A9FR61</accession>
<gene>
    <name evidence="2" type="ordered locus">sce5094</name>
</gene>
<feature type="compositionally biased region" description="Basic and acidic residues" evidence="1">
    <location>
        <begin position="497"/>
        <end position="527"/>
    </location>
</feature>
<feature type="compositionally biased region" description="Basic and acidic residues" evidence="1">
    <location>
        <begin position="434"/>
        <end position="451"/>
    </location>
</feature>
<name>A9FR61_SORC5</name>
<feature type="region of interest" description="Disordered" evidence="1">
    <location>
        <begin position="405"/>
        <end position="451"/>
    </location>
</feature>